<sequence>MSWSGFKKAASRATTQISMKVGHVERTDDHAFKVEDERFKLYVRPHALSVPRAREDEEEACCGVIMVRCSESARRCPEEHEDVARTKVPRMEQTNALPRPELLPPSRGPSSCGFRPECSGWALHLEKNSTVLQKEAKAYLDAVRSVSASSTRIGTTLDLFFGSDAGEAAMSANAYKRAVEEMEGSIARTIVSQIDLSLFQPFKCPVLTSPSEQDAPYRATVLDPIGKFCSYLPEVRNAISKREKKVSPPFARCTRSCLQVVHRTAHRLRRRSLKIPQAQREGERRSRRFASGAYGPPFPAARLTDEPLPLRSTTRQAETEEENAREIFMALDTQLKEELPQVLDLRIPYLDPSFECMVRRRLSA</sequence>
<gene>
    <name evidence="4" type="primary">SPOSA6832_00709</name>
</gene>
<protein>
    <submittedName>
        <fullName evidence="4">SPOSA6832_00709-mRNA-1:cds</fullName>
    </submittedName>
</protein>
<dbReference type="PANTHER" id="PTHR47174:SF3">
    <property type="entry name" value="BRIDGING INTEGRATOR 3"/>
    <property type="match status" value="1"/>
</dbReference>
<proteinExistence type="predicted"/>
<keyword evidence="5" id="KW-1185">Reference proteome</keyword>
<evidence type="ECO:0000256" key="2">
    <source>
        <dbReference type="ARBA" id="ARBA00022490"/>
    </source>
</evidence>
<feature type="non-terminal residue" evidence="4">
    <location>
        <position position="1"/>
    </location>
</feature>
<dbReference type="Proteomes" id="UP000243876">
    <property type="component" value="Unassembled WGS sequence"/>
</dbReference>
<dbReference type="Gene3D" id="1.20.1270.60">
    <property type="entry name" value="Arfaptin homology (AH) domain/BAR domain"/>
    <property type="match status" value="1"/>
</dbReference>
<dbReference type="GO" id="GO:0008289">
    <property type="term" value="F:lipid binding"/>
    <property type="evidence" value="ECO:0007669"/>
    <property type="project" value="TreeGrafter"/>
</dbReference>
<evidence type="ECO:0000256" key="3">
    <source>
        <dbReference type="SAM" id="MobiDB-lite"/>
    </source>
</evidence>
<dbReference type="PANTHER" id="PTHR47174">
    <property type="entry name" value="BRIDGING INTEGRATOR 3"/>
    <property type="match status" value="1"/>
</dbReference>
<dbReference type="OrthoDB" id="446293at2759"/>
<dbReference type="GO" id="GO:0030479">
    <property type="term" value="C:actin cortical patch"/>
    <property type="evidence" value="ECO:0007669"/>
    <property type="project" value="TreeGrafter"/>
</dbReference>
<dbReference type="GO" id="GO:0097320">
    <property type="term" value="P:plasma membrane tubulation"/>
    <property type="evidence" value="ECO:0007669"/>
    <property type="project" value="TreeGrafter"/>
</dbReference>
<reference evidence="5" key="1">
    <citation type="submission" date="2015-02" db="EMBL/GenBank/DDBJ databases">
        <authorList>
            <person name="Gon?alves P."/>
        </authorList>
    </citation>
    <scope>NUCLEOTIDE SEQUENCE [LARGE SCALE GENOMIC DNA]</scope>
</reference>
<evidence type="ECO:0000256" key="1">
    <source>
        <dbReference type="ARBA" id="ARBA00004496"/>
    </source>
</evidence>
<accession>A0A0D6EHD4</accession>
<dbReference type="InterPro" id="IPR027267">
    <property type="entry name" value="AH/BAR_dom_sf"/>
</dbReference>
<dbReference type="GO" id="GO:0006897">
    <property type="term" value="P:endocytosis"/>
    <property type="evidence" value="ECO:0007669"/>
    <property type="project" value="InterPro"/>
</dbReference>
<dbReference type="GO" id="GO:0043332">
    <property type="term" value="C:mating projection tip"/>
    <property type="evidence" value="ECO:0007669"/>
    <property type="project" value="TreeGrafter"/>
</dbReference>
<dbReference type="GO" id="GO:0031097">
    <property type="term" value="C:medial cortex"/>
    <property type="evidence" value="ECO:0007669"/>
    <property type="project" value="TreeGrafter"/>
</dbReference>
<evidence type="ECO:0000313" key="4">
    <source>
        <dbReference type="EMBL" id="CEQ39183.1"/>
    </source>
</evidence>
<name>A0A0D6EHD4_SPOSA</name>
<dbReference type="EMBL" id="CENE01000002">
    <property type="protein sequence ID" value="CEQ39183.1"/>
    <property type="molecule type" value="Genomic_DNA"/>
</dbReference>
<keyword evidence="2" id="KW-0963">Cytoplasm</keyword>
<dbReference type="AlphaFoldDB" id="A0A0D6EHD4"/>
<organism evidence="4 5">
    <name type="scientific">Sporidiobolus salmonicolor</name>
    <name type="common">Yeast-like fungus</name>
    <name type="synonym">Sporobolomyces salmonicolor</name>
    <dbReference type="NCBI Taxonomy" id="5005"/>
    <lineage>
        <taxon>Eukaryota</taxon>
        <taxon>Fungi</taxon>
        <taxon>Dikarya</taxon>
        <taxon>Basidiomycota</taxon>
        <taxon>Pucciniomycotina</taxon>
        <taxon>Microbotryomycetes</taxon>
        <taxon>Sporidiobolales</taxon>
        <taxon>Sporidiobolaceae</taxon>
        <taxon>Sporobolomyces</taxon>
    </lineage>
</organism>
<dbReference type="GO" id="GO:0051666">
    <property type="term" value="P:actin cortical patch localization"/>
    <property type="evidence" value="ECO:0007669"/>
    <property type="project" value="InterPro"/>
</dbReference>
<dbReference type="GO" id="GO:1990528">
    <property type="term" value="C:Rvs161p-Rvs167p complex"/>
    <property type="evidence" value="ECO:0007669"/>
    <property type="project" value="TreeGrafter"/>
</dbReference>
<evidence type="ECO:0000313" key="5">
    <source>
        <dbReference type="Proteomes" id="UP000243876"/>
    </source>
</evidence>
<dbReference type="InterPro" id="IPR046982">
    <property type="entry name" value="BIN3/RVS161-like"/>
</dbReference>
<dbReference type="SUPFAM" id="SSF103657">
    <property type="entry name" value="BAR/IMD domain-like"/>
    <property type="match status" value="2"/>
</dbReference>
<comment type="subcellular location">
    <subcellularLocation>
        <location evidence="1">Cytoplasm</location>
    </subcellularLocation>
</comment>
<feature type="region of interest" description="Disordered" evidence="3">
    <location>
        <begin position="88"/>
        <end position="109"/>
    </location>
</feature>